<keyword evidence="2" id="KW-1185">Reference proteome</keyword>
<dbReference type="KEGG" id="acy:Anacy_4895"/>
<dbReference type="HOGENOM" id="CLU_2875821_0_0_3"/>
<proteinExistence type="predicted"/>
<dbReference type="Proteomes" id="UP000010474">
    <property type="component" value="Chromosome"/>
</dbReference>
<evidence type="ECO:0000313" key="2">
    <source>
        <dbReference type="Proteomes" id="UP000010474"/>
    </source>
</evidence>
<organism evidence="1 2">
    <name type="scientific">Anabaena cylindrica (strain ATCC 27899 / PCC 7122)</name>
    <dbReference type="NCBI Taxonomy" id="272123"/>
    <lineage>
        <taxon>Bacteria</taxon>
        <taxon>Bacillati</taxon>
        <taxon>Cyanobacteriota</taxon>
        <taxon>Cyanophyceae</taxon>
        <taxon>Nostocales</taxon>
        <taxon>Nostocaceae</taxon>
        <taxon>Anabaena</taxon>
    </lineage>
</organism>
<dbReference type="AlphaFoldDB" id="K9ZNZ5"/>
<gene>
    <name evidence="1" type="ordered locus">Anacy_4895</name>
</gene>
<name>K9ZNZ5_ANACC</name>
<dbReference type="RefSeq" id="WP_015216853.1">
    <property type="nucleotide sequence ID" value="NC_019771.1"/>
</dbReference>
<protein>
    <submittedName>
        <fullName evidence="1">Uncharacterized protein</fullName>
    </submittedName>
</protein>
<dbReference type="PATRIC" id="fig|272123.3.peg.5317"/>
<reference evidence="2" key="1">
    <citation type="journal article" date="2013" name="Proc. Natl. Acad. Sci. U.S.A.">
        <title>Improving the coverage of the cyanobacterial phylum using diversity-driven genome sequencing.</title>
        <authorList>
            <person name="Shih P.M."/>
            <person name="Wu D."/>
            <person name="Latifi A."/>
            <person name="Axen S.D."/>
            <person name="Fewer D.P."/>
            <person name="Talla E."/>
            <person name="Calteau A."/>
            <person name="Cai F."/>
            <person name="Tandeau de Marsac N."/>
            <person name="Rippka R."/>
            <person name="Herdman M."/>
            <person name="Sivonen K."/>
            <person name="Coursin T."/>
            <person name="Laurent T."/>
            <person name="Goodwin L."/>
            <person name="Nolan M."/>
            <person name="Davenport K.W."/>
            <person name="Han C.S."/>
            <person name="Rubin E.M."/>
            <person name="Eisen J.A."/>
            <person name="Woyke T."/>
            <person name="Gugger M."/>
            <person name="Kerfeld C.A."/>
        </authorList>
    </citation>
    <scope>NUCLEOTIDE SEQUENCE [LARGE SCALE GENOMIC DNA]</scope>
    <source>
        <strain evidence="2">ATCC 27899 / PCC 7122</strain>
    </source>
</reference>
<evidence type="ECO:0000313" key="1">
    <source>
        <dbReference type="EMBL" id="AFZ60237.1"/>
    </source>
</evidence>
<accession>K9ZNZ5</accession>
<sequence>MSMNDVIDQIAIAAEHDSRPSCLWLISKFDNLLLPEEKNRKTFLQNELANSINTLVLDYPHPD</sequence>
<dbReference type="EMBL" id="CP003659">
    <property type="protein sequence ID" value="AFZ60237.1"/>
    <property type="molecule type" value="Genomic_DNA"/>
</dbReference>